<gene>
    <name evidence="4" type="ORF">DPM12_03720</name>
</gene>
<organism evidence="4 5">
    <name type="scientific">Phytoactinopolyspora halophila</name>
    <dbReference type="NCBI Taxonomy" id="1981511"/>
    <lineage>
        <taxon>Bacteria</taxon>
        <taxon>Bacillati</taxon>
        <taxon>Actinomycetota</taxon>
        <taxon>Actinomycetes</taxon>
        <taxon>Jiangellales</taxon>
        <taxon>Jiangellaceae</taxon>
        <taxon>Phytoactinopolyspora</taxon>
    </lineage>
</organism>
<dbReference type="PROSITE" id="PS52050">
    <property type="entry name" value="WYL"/>
    <property type="match status" value="1"/>
</dbReference>
<keyword evidence="5" id="KW-1185">Reference proteome</keyword>
<dbReference type="OrthoDB" id="3415124at2"/>
<dbReference type="GO" id="GO:0003677">
    <property type="term" value="F:DNA binding"/>
    <property type="evidence" value="ECO:0007669"/>
    <property type="project" value="UniProtKB-KW"/>
</dbReference>
<dbReference type="Pfam" id="PF13625">
    <property type="entry name" value="Helicase_C_3"/>
    <property type="match status" value="1"/>
</dbReference>
<proteinExistence type="predicted"/>
<dbReference type="EMBL" id="QMIG01000002">
    <property type="protein sequence ID" value="RAW17960.1"/>
    <property type="molecule type" value="Genomic_DNA"/>
</dbReference>
<reference evidence="4 5" key="1">
    <citation type="submission" date="2018-06" db="EMBL/GenBank/DDBJ databases">
        <title>Phytoactinopolyspora halophila sp. nov., a novel halophilic actinomycete isolated from a saline soil in China.</title>
        <authorList>
            <person name="Tang S.-K."/>
        </authorList>
    </citation>
    <scope>NUCLEOTIDE SEQUENCE [LARGE SCALE GENOMIC DNA]</scope>
    <source>
        <strain evidence="4 5">YIM 96934</strain>
    </source>
</reference>
<feature type="region of interest" description="Disordered" evidence="1">
    <location>
        <begin position="667"/>
        <end position="687"/>
    </location>
</feature>
<dbReference type="AlphaFoldDB" id="A0A329R013"/>
<protein>
    <submittedName>
        <fullName evidence="4">DNA-binding protein</fullName>
    </submittedName>
</protein>
<evidence type="ECO:0000259" key="2">
    <source>
        <dbReference type="Pfam" id="PF13280"/>
    </source>
</evidence>
<keyword evidence="4" id="KW-0238">DNA-binding</keyword>
<dbReference type="RefSeq" id="WP_112256916.1">
    <property type="nucleotide sequence ID" value="NZ_QMIG01000002.1"/>
</dbReference>
<evidence type="ECO:0000313" key="5">
    <source>
        <dbReference type="Proteomes" id="UP000250462"/>
    </source>
</evidence>
<dbReference type="InterPro" id="IPR032830">
    <property type="entry name" value="XPB/Ssl2_N"/>
</dbReference>
<comment type="caution">
    <text evidence="4">The sequence shown here is derived from an EMBL/GenBank/DDBJ whole genome shotgun (WGS) entry which is preliminary data.</text>
</comment>
<dbReference type="InterPro" id="IPR026881">
    <property type="entry name" value="WYL_dom"/>
</dbReference>
<dbReference type="Proteomes" id="UP000250462">
    <property type="component" value="Unassembled WGS sequence"/>
</dbReference>
<evidence type="ECO:0000313" key="4">
    <source>
        <dbReference type="EMBL" id="RAW17960.1"/>
    </source>
</evidence>
<evidence type="ECO:0000259" key="3">
    <source>
        <dbReference type="Pfam" id="PF13625"/>
    </source>
</evidence>
<dbReference type="Pfam" id="PF13280">
    <property type="entry name" value="WYL"/>
    <property type="match status" value="1"/>
</dbReference>
<feature type="domain" description="WYL" evidence="2">
    <location>
        <begin position="726"/>
        <end position="787"/>
    </location>
</feature>
<name>A0A329R013_9ACTN</name>
<sequence>MTRTAAPTRSLADDLRARTDDELAALLRLRPDLVVPVPVDIGQLASRAATRASATRALDRLDRFTLHVVDALTILPDPTTATAVHELLDSPADAIGEALEQLRARALIWGDDKDIHLLRVIGEIIGPHPAGLGPPVHQLLLSLPASRLSTIGTGLGLQLAGDHAADAATIAAHVSAPRALGALLDELGSETIPALHVLADGPPTGRVENARRDVDRNSAHTPIDHLLATGLLIPVGDDAVVLPREVGLHLRGGTIGKDFQVSAPEPEVTEHDPDLVDRTGAASAFDIVRKIETLLDAWAAAPPSVLRTGGLGVRDFRKLPGLLDTDEIGAALIVELTYIGGLLATAQDDEDVWLPTSEYDTWQRGSIAERWVSIVRDWLTTSRVAGLVGTRDDRDRLIPALGGDLDRPVAPEIRAQVLDVLNGLPPGSAPTRDGVTAAVRWRRPRRGGRLRDDLVGWTLREAELLGVTGRGALASYARPLLGGTGERASSAASSALEPHLPEPLDHVLLQADLTAVAPGPLRSDIIRELGLLAEVESRGGASVHRFTEDSIRRALDAGRTADDVHEFLASVSRTPVPQPLSYLVDDVARRHGSLRVGPASSFIRSDDHAVLAQIMASPQASALGLRRLAPTVLVSSLDGITLLERLRQLGFAPTPENADGSIVVARSEPRRTPSTVPPQPAAERTSPTEEVLAAAVRALRAGDRSSAARPPDAVPGRLEQNASVQTMTDLRRALEEGSTVWIGYVDHHGSTSERVVDPVRLEGGWLAAFDHRSNEIRSFAVHRISGVARVPAET</sequence>
<evidence type="ECO:0000256" key="1">
    <source>
        <dbReference type="SAM" id="MobiDB-lite"/>
    </source>
</evidence>
<feature type="domain" description="Helicase XPB/Ssl2 N-terminal" evidence="3">
    <location>
        <begin position="507"/>
        <end position="629"/>
    </location>
</feature>
<accession>A0A329R013</accession>